<gene>
    <name evidence="2" type="ORF">Tco_1057664</name>
</gene>
<dbReference type="Pfam" id="PF13966">
    <property type="entry name" value="zf-RVT"/>
    <property type="match status" value="1"/>
</dbReference>
<dbReference type="CDD" id="cd01650">
    <property type="entry name" value="RT_nLTR_like"/>
    <property type="match status" value="1"/>
</dbReference>
<dbReference type="GO" id="GO:0003964">
    <property type="term" value="F:RNA-directed DNA polymerase activity"/>
    <property type="evidence" value="ECO:0007669"/>
    <property type="project" value="UniProtKB-KW"/>
</dbReference>
<evidence type="ECO:0000313" key="3">
    <source>
        <dbReference type="Proteomes" id="UP001151760"/>
    </source>
</evidence>
<comment type="caution">
    <text evidence="2">The sequence shown here is derived from an EMBL/GenBank/DDBJ whole genome shotgun (WGS) entry which is preliminary data.</text>
</comment>
<reference evidence="2" key="1">
    <citation type="journal article" date="2022" name="Int. J. Mol. Sci.">
        <title>Draft Genome of Tanacetum Coccineum: Genomic Comparison of Closely Related Tanacetum-Family Plants.</title>
        <authorList>
            <person name="Yamashiro T."/>
            <person name="Shiraishi A."/>
            <person name="Nakayama K."/>
            <person name="Satake H."/>
        </authorList>
    </citation>
    <scope>NUCLEOTIDE SEQUENCE</scope>
</reference>
<sequence length="460" mass="52720">MGGRRFTRMNKFGTRLCKLDRILVSQRFVSAWPNAILTALPPSKNDLKIRDLKHKVKILDVKAENGCLDIFDIDNWVSFMKEIEDLEHLKNLDLMQKAKIKWAIEGDENSKFIHGYINNKISRSRINVLTNRLQFTSNLFKTFSNHDITFLGALFSISKIKEAVWNCGGSKALGPDSFTFNFIKHYWDILGKDFIDMVKKFEMHGYIPRGCNSSFIALVPKIQDPLNIKDYRPISLTGCQYKVIAKVLANRLQQVVHSVVSDVQTAYLKGRQITDGPLMIQKGLRQGDPLSPFLFIIAMEALHVAFEEAKSKLIFEGVKVGANKVNISHLQFADDSLIMDMRRNIRDGVEKSQLDDMLLLLRDFSLVDTPDSWQYTLDDSNTFSVNIHSWRLRMDRLPSRYNIDLRGIDLNSVRCPLCDGDIETSQHLFVDCPVACDVWKFISSWWGLKSYPNNLSSLLS</sequence>
<proteinExistence type="predicted"/>
<keyword evidence="2" id="KW-0808">Transferase</keyword>
<evidence type="ECO:0000313" key="2">
    <source>
        <dbReference type="EMBL" id="GJT83322.1"/>
    </source>
</evidence>
<organism evidence="2 3">
    <name type="scientific">Tanacetum coccineum</name>
    <dbReference type="NCBI Taxonomy" id="301880"/>
    <lineage>
        <taxon>Eukaryota</taxon>
        <taxon>Viridiplantae</taxon>
        <taxon>Streptophyta</taxon>
        <taxon>Embryophyta</taxon>
        <taxon>Tracheophyta</taxon>
        <taxon>Spermatophyta</taxon>
        <taxon>Magnoliopsida</taxon>
        <taxon>eudicotyledons</taxon>
        <taxon>Gunneridae</taxon>
        <taxon>Pentapetalae</taxon>
        <taxon>asterids</taxon>
        <taxon>campanulids</taxon>
        <taxon>Asterales</taxon>
        <taxon>Asteraceae</taxon>
        <taxon>Asteroideae</taxon>
        <taxon>Anthemideae</taxon>
        <taxon>Anthemidinae</taxon>
        <taxon>Tanacetum</taxon>
    </lineage>
</organism>
<name>A0ABQ5H7V0_9ASTR</name>
<dbReference type="PANTHER" id="PTHR46890:SF50">
    <property type="entry name" value="RNA-DIRECTED DNA POLYMERASE, EUKARYOTA, REVERSE TRANSCRIPTASE ZINC-BINDING DOMAIN PROTEIN-RELATED"/>
    <property type="match status" value="1"/>
</dbReference>
<feature type="domain" description="Reverse transcriptase zinc-binding" evidence="1">
    <location>
        <begin position="374"/>
        <end position="439"/>
    </location>
</feature>
<dbReference type="SUPFAM" id="SSF56672">
    <property type="entry name" value="DNA/RNA polymerases"/>
    <property type="match status" value="1"/>
</dbReference>
<dbReference type="InterPro" id="IPR052343">
    <property type="entry name" value="Retrotransposon-Effector_Assoc"/>
</dbReference>
<keyword evidence="2" id="KW-0695">RNA-directed DNA polymerase</keyword>
<dbReference type="InterPro" id="IPR043502">
    <property type="entry name" value="DNA/RNA_pol_sf"/>
</dbReference>
<reference evidence="2" key="2">
    <citation type="submission" date="2022-01" db="EMBL/GenBank/DDBJ databases">
        <authorList>
            <person name="Yamashiro T."/>
            <person name="Shiraishi A."/>
            <person name="Satake H."/>
            <person name="Nakayama K."/>
        </authorList>
    </citation>
    <scope>NUCLEOTIDE SEQUENCE</scope>
</reference>
<protein>
    <submittedName>
        <fullName evidence="2">RNA-directed DNA polymerase, eukaryota</fullName>
    </submittedName>
</protein>
<evidence type="ECO:0000259" key="1">
    <source>
        <dbReference type="Pfam" id="PF13966"/>
    </source>
</evidence>
<keyword evidence="2" id="KW-0548">Nucleotidyltransferase</keyword>
<dbReference type="Proteomes" id="UP001151760">
    <property type="component" value="Unassembled WGS sequence"/>
</dbReference>
<dbReference type="InterPro" id="IPR026960">
    <property type="entry name" value="RVT-Znf"/>
</dbReference>
<dbReference type="EMBL" id="BQNB010019252">
    <property type="protein sequence ID" value="GJT83322.1"/>
    <property type="molecule type" value="Genomic_DNA"/>
</dbReference>
<keyword evidence="3" id="KW-1185">Reference proteome</keyword>
<accession>A0ABQ5H7V0</accession>
<dbReference type="PANTHER" id="PTHR46890">
    <property type="entry name" value="NON-LTR RETROLELEMENT REVERSE TRANSCRIPTASE-LIKE PROTEIN-RELATED"/>
    <property type="match status" value="1"/>
</dbReference>